<dbReference type="Proteomes" id="UP000218899">
    <property type="component" value="Chromosome"/>
</dbReference>
<dbReference type="InterPro" id="IPR019080">
    <property type="entry name" value="YqaJ_viral_recombinase"/>
</dbReference>
<protein>
    <submittedName>
        <fullName evidence="3">Endonuclease</fullName>
    </submittedName>
</protein>
<dbReference type="NCBIfam" id="TIGR03033">
    <property type="entry name" value="phage_rel_nuc"/>
    <property type="match status" value="1"/>
</dbReference>
<name>A0A1B4VBE3_9GAMM</name>
<dbReference type="AlphaFoldDB" id="A0A1B4VBE3"/>
<dbReference type="Pfam" id="PF09588">
    <property type="entry name" value="YqaJ"/>
    <property type="match status" value="1"/>
</dbReference>
<gene>
    <name evidence="3" type="ORF">SVA_3066</name>
</gene>
<proteinExistence type="predicted"/>
<keyword evidence="3" id="KW-0540">Nuclease</keyword>
<reference evidence="3 4" key="1">
    <citation type="submission" date="2015-08" db="EMBL/GenBank/DDBJ databases">
        <title>Complete genome sequence of Sulfurifustis variabilis.</title>
        <authorList>
            <person name="Miura A."/>
            <person name="Kojima H."/>
            <person name="Fukui M."/>
        </authorList>
    </citation>
    <scope>NUCLEOTIDE SEQUENCE [LARGE SCALE GENOMIC DNA]</scope>
    <source>
        <strain evidence="4">skN76</strain>
    </source>
</reference>
<dbReference type="OrthoDB" id="9135654at2"/>
<dbReference type="EMBL" id="AP014936">
    <property type="protein sequence ID" value="BAU49614.1"/>
    <property type="molecule type" value="Genomic_DNA"/>
</dbReference>
<feature type="compositionally biased region" description="Basic and acidic residues" evidence="1">
    <location>
        <begin position="302"/>
        <end position="320"/>
    </location>
</feature>
<evidence type="ECO:0000259" key="2">
    <source>
        <dbReference type="Pfam" id="PF09588"/>
    </source>
</evidence>
<accession>A0A1B4VBE3</accession>
<sequence length="337" mass="38200">MRSVNVVPRTPAWHAWRNQGVTATDACVLLGSDPDKTLWQLWAEKVGLVQPPDLSRNPHVRRGIELEPTARRKYEQACGTMLLPVCGESEEHPVIRASCDGIDDDGAPVEIKCPSPGVFKDAKEKREESEVYRRYLPQVQQQVYVVAAPHGVLALYCEDELLALPVPRDEALIAELVAKALDFWDVIQKRREPDKDPERDVYVPDGPALEAWTEAAEIYRELETRRGLRERELTEIAERQKALQDRLLALMGNFAHGAAAGIKVTRYLQRGNVDYGKLLKEQAPQIGPELMERYRRSSSQRVRVDANGEPLKADVDRTDTGDFFTQDTDAERRSLYF</sequence>
<keyword evidence="3" id="KW-0378">Hydrolase</keyword>
<dbReference type="GO" id="GO:0004519">
    <property type="term" value="F:endonuclease activity"/>
    <property type="evidence" value="ECO:0007669"/>
    <property type="project" value="UniProtKB-KW"/>
</dbReference>
<dbReference type="InterPro" id="IPR051703">
    <property type="entry name" value="NF-kappa-B_Signaling_Reg"/>
</dbReference>
<evidence type="ECO:0000256" key="1">
    <source>
        <dbReference type="SAM" id="MobiDB-lite"/>
    </source>
</evidence>
<keyword evidence="4" id="KW-1185">Reference proteome</keyword>
<dbReference type="InterPro" id="IPR011335">
    <property type="entry name" value="Restrct_endonuc-II-like"/>
</dbReference>
<dbReference type="InterPro" id="IPR011604">
    <property type="entry name" value="PDDEXK-like_dom_sf"/>
</dbReference>
<dbReference type="PANTHER" id="PTHR46609:SF6">
    <property type="entry name" value="EXONUCLEASE, PHAGE-TYPE_RECB, C-TERMINAL DOMAIN-CONTAINING PROTEIN-RELATED"/>
    <property type="match status" value="1"/>
</dbReference>
<evidence type="ECO:0000313" key="3">
    <source>
        <dbReference type="EMBL" id="BAU49614.1"/>
    </source>
</evidence>
<organism evidence="3 4">
    <name type="scientific">Sulfurifustis variabilis</name>
    <dbReference type="NCBI Taxonomy" id="1675686"/>
    <lineage>
        <taxon>Bacteria</taxon>
        <taxon>Pseudomonadati</taxon>
        <taxon>Pseudomonadota</taxon>
        <taxon>Gammaproteobacteria</taxon>
        <taxon>Acidiferrobacterales</taxon>
        <taxon>Acidiferrobacteraceae</taxon>
        <taxon>Sulfurifustis</taxon>
    </lineage>
</organism>
<keyword evidence="3" id="KW-0255">Endonuclease</keyword>
<dbReference type="Gene3D" id="3.90.320.10">
    <property type="match status" value="1"/>
</dbReference>
<feature type="domain" description="YqaJ viral recombinase" evidence="2">
    <location>
        <begin position="13"/>
        <end position="145"/>
    </location>
</feature>
<evidence type="ECO:0000313" key="4">
    <source>
        <dbReference type="Proteomes" id="UP000218899"/>
    </source>
</evidence>
<dbReference type="RefSeq" id="WP_096462001.1">
    <property type="nucleotide sequence ID" value="NZ_AP014936.1"/>
</dbReference>
<dbReference type="InterPro" id="IPR017482">
    <property type="entry name" value="Lambda-type_endonuclease"/>
</dbReference>
<dbReference type="KEGG" id="sva:SVA_3066"/>
<dbReference type="SUPFAM" id="SSF52980">
    <property type="entry name" value="Restriction endonuclease-like"/>
    <property type="match status" value="1"/>
</dbReference>
<dbReference type="PANTHER" id="PTHR46609">
    <property type="entry name" value="EXONUCLEASE, PHAGE-TYPE/RECB, C-TERMINAL DOMAIN-CONTAINING PROTEIN"/>
    <property type="match status" value="1"/>
</dbReference>
<feature type="region of interest" description="Disordered" evidence="1">
    <location>
        <begin position="297"/>
        <end position="324"/>
    </location>
</feature>